<evidence type="ECO:0000259" key="2">
    <source>
        <dbReference type="Pfam" id="PF04248"/>
    </source>
</evidence>
<dbReference type="PANTHER" id="PTHR34310:SF8">
    <property type="entry name" value="CONSERVED PROTEIN"/>
    <property type="match status" value="1"/>
</dbReference>
<reference evidence="3 4" key="1">
    <citation type="submission" date="2018-12" db="EMBL/GenBank/DDBJ databases">
        <title>Mesorhizobium carbonis sp. nov., isolated from coal mine water.</title>
        <authorList>
            <person name="Xin W."/>
            <person name="Xu Z."/>
            <person name="Xiang F."/>
            <person name="Zhang J."/>
            <person name="Xi L."/>
            <person name="Liu J."/>
        </authorList>
    </citation>
    <scope>NUCLEOTIDE SEQUENCE [LARGE SCALE GENOMIC DNA]</scope>
    <source>
        <strain evidence="3 4">B2.3</strain>
    </source>
</reference>
<name>A0A3S0A1I1_9HYPH</name>
<sequence>MTTPDPLAPAPNPAPGFRRKPDHAITVTPHAGRVVVRSGDRVLAATDAALELVEAGYPPVLYIPFADIDFAPLARSATMTHCPFKGDATYWLVGLPGDAGEDVMWAYETPYDETAAIRDHGAFYPDRVTIETT</sequence>
<dbReference type="AlphaFoldDB" id="A0A3S0A1I1"/>
<feature type="region of interest" description="Disordered" evidence="1">
    <location>
        <begin position="1"/>
        <end position="21"/>
    </location>
</feature>
<dbReference type="RefSeq" id="WP_126699478.1">
    <property type="nucleotide sequence ID" value="NZ_RWKW01000032.1"/>
</dbReference>
<dbReference type="Gene3D" id="2.170.150.40">
    <property type="entry name" value="Domain of unknown function (DUF427)"/>
    <property type="match status" value="1"/>
</dbReference>
<dbReference type="Proteomes" id="UP000278398">
    <property type="component" value="Unassembled WGS sequence"/>
</dbReference>
<dbReference type="OrthoDB" id="9815163at2"/>
<accession>A0A3S0A1I1</accession>
<keyword evidence="4" id="KW-1185">Reference proteome</keyword>
<dbReference type="PANTHER" id="PTHR34310">
    <property type="entry name" value="DUF427 DOMAIN PROTEIN (AFU_ORTHOLOGUE AFUA_3G02220)"/>
    <property type="match status" value="1"/>
</dbReference>
<organism evidence="3 4">
    <name type="scientific">Aquibium carbonis</name>
    <dbReference type="NCBI Taxonomy" id="2495581"/>
    <lineage>
        <taxon>Bacteria</taxon>
        <taxon>Pseudomonadati</taxon>
        <taxon>Pseudomonadota</taxon>
        <taxon>Alphaproteobacteria</taxon>
        <taxon>Hyphomicrobiales</taxon>
        <taxon>Phyllobacteriaceae</taxon>
        <taxon>Aquibium</taxon>
    </lineage>
</organism>
<protein>
    <submittedName>
        <fullName evidence="3">DUF427 domain-containing protein</fullName>
    </submittedName>
</protein>
<gene>
    <name evidence="3" type="ORF">EJC49_09085</name>
</gene>
<evidence type="ECO:0000256" key="1">
    <source>
        <dbReference type="SAM" id="MobiDB-lite"/>
    </source>
</evidence>
<dbReference type="InterPro" id="IPR007361">
    <property type="entry name" value="DUF427"/>
</dbReference>
<dbReference type="Pfam" id="PF04248">
    <property type="entry name" value="NTP_transf_9"/>
    <property type="match status" value="1"/>
</dbReference>
<dbReference type="EMBL" id="RWKW01000032">
    <property type="protein sequence ID" value="RST86716.1"/>
    <property type="molecule type" value="Genomic_DNA"/>
</dbReference>
<comment type="caution">
    <text evidence="3">The sequence shown here is derived from an EMBL/GenBank/DDBJ whole genome shotgun (WGS) entry which is preliminary data.</text>
</comment>
<feature type="domain" description="DUF427" evidence="2">
    <location>
        <begin position="34"/>
        <end position="126"/>
    </location>
</feature>
<evidence type="ECO:0000313" key="4">
    <source>
        <dbReference type="Proteomes" id="UP000278398"/>
    </source>
</evidence>
<dbReference type="InterPro" id="IPR038694">
    <property type="entry name" value="DUF427_sf"/>
</dbReference>
<evidence type="ECO:0000313" key="3">
    <source>
        <dbReference type="EMBL" id="RST86716.1"/>
    </source>
</evidence>
<proteinExistence type="predicted"/>
<feature type="compositionally biased region" description="Pro residues" evidence="1">
    <location>
        <begin position="1"/>
        <end position="14"/>
    </location>
</feature>